<evidence type="ECO:0000256" key="15">
    <source>
        <dbReference type="ARBA" id="ARBA00041276"/>
    </source>
</evidence>
<keyword evidence="11" id="KW-0326">Glycosidase</keyword>
<dbReference type="InterPro" id="IPR001764">
    <property type="entry name" value="Glyco_hydro_3_N"/>
</dbReference>
<dbReference type="SUPFAM" id="SSF51445">
    <property type="entry name" value="(Trans)glycosidases"/>
    <property type="match status" value="1"/>
</dbReference>
<reference evidence="20 21" key="1">
    <citation type="submission" date="2018-10" db="EMBL/GenBank/DDBJ databases">
        <title>Fifty Aureobasidium pullulans genomes reveal a recombining polyextremotolerant generalist.</title>
        <authorList>
            <person name="Gostincar C."/>
            <person name="Turk M."/>
            <person name="Zajc J."/>
            <person name="Gunde-Cimerman N."/>
        </authorList>
    </citation>
    <scope>NUCLEOTIDE SEQUENCE [LARGE SCALE GENOMIC DNA]</scope>
    <source>
        <strain evidence="20 21">EXF-6604</strain>
    </source>
</reference>
<keyword evidence="10" id="KW-0119">Carbohydrate metabolism</keyword>
<dbReference type="Pfam" id="PF01915">
    <property type="entry name" value="Glyco_hydro_3_C"/>
    <property type="match status" value="1"/>
</dbReference>
<dbReference type="AlphaFoldDB" id="A0A4S9L3J9"/>
<evidence type="ECO:0000256" key="11">
    <source>
        <dbReference type="ARBA" id="ARBA00023295"/>
    </source>
</evidence>
<dbReference type="EMBL" id="QZBD01000254">
    <property type="protein sequence ID" value="THY22814.1"/>
    <property type="molecule type" value="Genomic_DNA"/>
</dbReference>
<dbReference type="InterPro" id="IPR002772">
    <property type="entry name" value="Glyco_hydro_3_C"/>
</dbReference>
<dbReference type="PANTHER" id="PTHR42715:SF12">
    <property type="entry name" value="BETA-GLUCOSIDASE G-RELATED"/>
    <property type="match status" value="1"/>
</dbReference>
<evidence type="ECO:0000313" key="20">
    <source>
        <dbReference type="EMBL" id="THY22814.1"/>
    </source>
</evidence>
<dbReference type="GO" id="GO:0008422">
    <property type="term" value="F:beta-glucosidase activity"/>
    <property type="evidence" value="ECO:0007669"/>
    <property type="project" value="UniProtKB-EC"/>
</dbReference>
<dbReference type="PANTHER" id="PTHR42715">
    <property type="entry name" value="BETA-GLUCOSIDASE"/>
    <property type="match status" value="1"/>
</dbReference>
<evidence type="ECO:0000256" key="5">
    <source>
        <dbReference type="ARBA" id="ARBA00012744"/>
    </source>
</evidence>
<evidence type="ECO:0000256" key="12">
    <source>
        <dbReference type="ARBA" id="ARBA00023326"/>
    </source>
</evidence>
<dbReference type="Pfam" id="PF00933">
    <property type="entry name" value="Glyco_hydro_3"/>
    <property type="match status" value="1"/>
</dbReference>
<proteinExistence type="inferred from homology"/>
<dbReference type="EC" id="3.2.1.21" evidence="5"/>
<sequence>MYRPLNTIAAALTAIGLAGAQNSSWNHELYTSSPPVYPSPETAGIGWETALAQAEAFLANLTLEEKAGLVTGSAGPCVGNIAPIERLGFDGLCLQDGPLAIRQATYASVFPAGLTAAASWDKGLIYTRGLYMAQEFKGKGANIALGPVVGPLGRHGRGGRNWEGFSPDPYLSGVAVEQTIWGMQSTGVQACVKHYIGNEQETQRNPSTRNGTTIEAVSSNIDDRTMHELYAWPFANAIRSGVASVMCSYNRVNGSYGCANSKTLNGILKEEFGFQGYVMSDWGATHSGVASINAGLDMDMPGTIGFRAGGNSFFGGNITTAVNNGSLSEDRLDDMIKRIMTPYFHLKQDTDFPPIDPSEIPLNSFFGAAASTVAFPLGSVANVDVRENHATLIRELGSAGTVLLKNVNGALPLKAPKNLAVLGNDAGDILNGEYFSAAPYQSNPFGYEYGTLPVGGGSGTGRLSYLVDPLTAIKARAAQDGSLVQYILNNTLLSTPRGLASLQPTPPDVCLVFLKTWAEEGEDRSTLLADWNSTAVVESVASVCNNTIVVTHSGGLNILPWAENPNVTAILAAHLPGTETGNSLVDILYGDVNPSGRLPYTIAKTQEDYAFADITNSTALVTTRDPNAWQSDFTEGLLIDYRHFDYYNQSVQYEFGFGLSYSTFDISSLSVSKVYGGYNISSTPPPAKTIPGGNPTLWDVLYRATVTVSNTGDVAGATVPQLYLSLPQVPGEDPTPLKVLRGFEKVSLQPGQNTVVNFDLTRRDLSYWSVYQQEWVITGREIGVSVGLSSRDIKATSSIRVLR</sequence>
<evidence type="ECO:0000256" key="13">
    <source>
        <dbReference type="ARBA" id="ARBA00024983"/>
    </source>
</evidence>
<evidence type="ECO:0000256" key="17">
    <source>
        <dbReference type="ARBA" id="ARBA00041808"/>
    </source>
</evidence>
<feature type="chain" id="PRO_5020432682" description="Probable beta-glucosidase G" evidence="18">
    <location>
        <begin position="21"/>
        <end position="803"/>
    </location>
</feature>
<evidence type="ECO:0000256" key="18">
    <source>
        <dbReference type="SAM" id="SignalP"/>
    </source>
</evidence>
<dbReference type="InterPro" id="IPR036881">
    <property type="entry name" value="Glyco_hydro_3_C_sf"/>
</dbReference>
<dbReference type="InterPro" id="IPR050288">
    <property type="entry name" value="Cellulose_deg_GH3"/>
</dbReference>
<dbReference type="PRINTS" id="PR00133">
    <property type="entry name" value="GLHYDRLASE3"/>
</dbReference>
<evidence type="ECO:0000256" key="7">
    <source>
        <dbReference type="ARBA" id="ARBA00022729"/>
    </source>
</evidence>
<dbReference type="GO" id="GO:0005576">
    <property type="term" value="C:extracellular region"/>
    <property type="evidence" value="ECO:0007669"/>
    <property type="project" value="UniProtKB-SubCell"/>
</dbReference>
<dbReference type="SUPFAM" id="SSF52279">
    <property type="entry name" value="Beta-D-glucan exohydrolase, C-terminal domain"/>
    <property type="match status" value="1"/>
</dbReference>
<organism evidence="20 21">
    <name type="scientific">Aureobasidium pullulans</name>
    <name type="common">Black yeast</name>
    <name type="synonym">Pullularia pullulans</name>
    <dbReference type="NCBI Taxonomy" id="5580"/>
    <lineage>
        <taxon>Eukaryota</taxon>
        <taxon>Fungi</taxon>
        <taxon>Dikarya</taxon>
        <taxon>Ascomycota</taxon>
        <taxon>Pezizomycotina</taxon>
        <taxon>Dothideomycetes</taxon>
        <taxon>Dothideomycetidae</taxon>
        <taxon>Dothideales</taxon>
        <taxon>Saccotheciaceae</taxon>
        <taxon>Aureobasidium</taxon>
    </lineage>
</organism>
<accession>A0A4S9L3J9</accession>
<dbReference type="Gene3D" id="3.40.50.1700">
    <property type="entry name" value="Glycoside hydrolase family 3 C-terminal domain"/>
    <property type="match status" value="1"/>
</dbReference>
<evidence type="ECO:0000259" key="19">
    <source>
        <dbReference type="SMART" id="SM01217"/>
    </source>
</evidence>
<comment type="subcellular location">
    <subcellularLocation>
        <location evidence="2">Secreted</location>
    </subcellularLocation>
</comment>
<keyword evidence="6" id="KW-0964">Secreted</keyword>
<evidence type="ECO:0000256" key="1">
    <source>
        <dbReference type="ARBA" id="ARBA00000448"/>
    </source>
</evidence>
<dbReference type="Pfam" id="PF14310">
    <property type="entry name" value="Fn3-like"/>
    <property type="match status" value="1"/>
</dbReference>
<evidence type="ECO:0000256" key="10">
    <source>
        <dbReference type="ARBA" id="ARBA00023277"/>
    </source>
</evidence>
<keyword evidence="12" id="KW-0624">Polysaccharide degradation</keyword>
<gene>
    <name evidence="20" type="ORF">D6D01_06172</name>
</gene>
<evidence type="ECO:0000313" key="21">
    <source>
        <dbReference type="Proteomes" id="UP000306584"/>
    </source>
</evidence>
<evidence type="ECO:0000256" key="2">
    <source>
        <dbReference type="ARBA" id="ARBA00004613"/>
    </source>
</evidence>
<dbReference type="InterPro" id="IPR036962">
    <property type="entry name" value="Glyco_hydro_3_N_sf"/>
</dbReference>
<evidence type="ECO:0000256" key="16">
    <source>
        <dbReference type="ARBA" id="ARBA00041601"/>
    </source>
</evidence>
<dbReference type="SMART" id="SM01217">
    <property type="entry name" value="Fn3_like"/>
    <property type="match status" value="1"/>
</dbReference>
<feature type="signal peptide" evidence="18">
    <location>
        <begin position="1"/>
        <end position="20"/>
    </location>
</feature>
<feature type="domain" description="Fibronectin type III-like" evidence="19">
    <location>
        <begin position="718"/>
        <end position="790"/>
    </location>
</feature>
<dbReference type="FunFam" id="3.20.20.300:FF:000002">
    <property type="entry name" value="Probable beta-glucosidase"/>
    <property type="match status" value="1"/>
</dbReference>
<dbReference type="InterPro" id="IPR017853">
    <property type="entry name" value="GH"/>
</dbReference>
<evidence type="ECO:0000256" key="6">
    <source>
        <dbReference type="ARBA" id="ARBA00022525"/>
    </source>
</evidence>
<keyword evidence="8" id="KW-0378">Hydrolase</keyword>
<keyword evidence="9" id="KW-0325">Glycoprotein</keyword>
<dbReference type="Gene3D" id="2.60.40.10">
    <property type="entry name" value="Immunoglobulins"/>
    <property type="match status" value="1"/>
</dbReference>
<evidence type="ECO:0000256" key="8">
    <source>
        <dbReference type="ARBA" id="ARBA00022801"/>
    </source>
</evidence>
<dbReference type="Proteomes" id="UP000306584">
    <property type="component" value="Unassembled WGS sequence"/>
</dbReference>
<protein>
    <recommendedName>
        <fullName evidence="14">Probable beta-glucosidase G</fullName>
        <ecNumber evidence="5">3.2.1.21</ecNumber>
    </recommendedName>
    <alternativeName>
        <fullName evidence="15">Beta-D-glucoside glucohydrolase G</fullName>
    </alternativeName>
    <alternativeName>
        <fullName evidence="16">Cellobiase G</fullName>
    </alternativeName>
    <alternativeName>
        <fullName evidence="17">Gentiobiase G</fullName>
    </alternativeName>
</protein>
<keyword evidence="7 18" id="KW-0732">Signal</keyword>
<dbReference type="InterPro" id="IPR026891">
    <property type="entry name" value="Fn3-like"/>
</dbReference>
<comment type="function">
    <text evidence="13">Beta-glucosidases are one of a number of cellulolytic enzymes involved in the degradation of cellulosic biomass. Catalyzes the last step releasing glucose from the inhibitory cellobiose.</text>
</comment>
<comment type="similarity">
    <text evidence="4">Belongs to the glycosyl hydrolase 3 family.</text>
</comment>
<evidence type="ECO:0000256" key="9">
    <source>
        <dbReference type="ARBA" id="ARBA00023180"/>
    </source>
</evidence>
<dbReference type="Gene3D" id="3.20.20.300">
    <property type="entry name" value="Glycoside hydrolase, family 3, N-terminal domain"/>
    <property type="match status" value="1"/>
</dbReference>
<comment type="pathway">
    <text evidence="3">Glycan metabolism; cellulose degradation.</text>
</comment>
<comment type="caution">
    <text evidence="20">The sequence shown here is derived from an EMBL/GenBank/DDBJ whole genome shotgun (WGS) entry which is preliminary data.</text>
</comment>
<evidence type="ECO:0000256" key="14">
    <source>
        <dbReference type="ARBA" id="ARBA00039579"/>
    </source>
</evidence>
<dbReference type="InterPro" id="IPR013783">
    <property type="entry name" value="Ig-like_fold"/>
</dbReference>
<comment type="catalytic activity">
    <reaction evidence="1">
        <text>Hydrolysis of terminal, non-reducing beta-D-glucosyl residues with release of beta-D-glucose.</text>
        <dbReference type="EC" id="3.2.1.21"/>
    </reaction>
</comment>
<evidence type="ECO:0000256" key="4">
    <source>
        <dbReference type="ARBA" id="ARBA00005336"/>
    </source>
</evidence>
<name>A0A4S9L3J9_AURPU</name>
<evidence type="ECO:0000256" key="3">
    <source>
        <dbReference type="ARBA" id="ARBA00004987"/>
    </source>
</evidence>
<dbReference type="GO" id="GO:0009251">
    <property type="term" value="P:glucan catabolic process"/>
    <property type="evidence" value="ECO:0007669"/>
    <property type="project" value="TreeGrafter"/>
</dbReference>